<dbReference type="KEGG" id="atr:18427531"/>
<evidence type="ECO:0000256" key="3">
    <source>
        <dbReference type="SAM" id="SignalP"/>
    </source>
</evidence>
<feature type="chain" id="PRO_5004806877" evidence="3">
    <location>
        <begin position="24"/>
        <end position="274"/>
    </location>
</feature>
<evidence type="ECO:0000256" key="1">
    <source>
        <dbReference type="SAM" id="MobiDB-lite"/>
    </source>
</evidence>
<dbReference type="HOGENOM" id="CLU_090162_0_0_1"/>
<feature type="region of interest" description="Disordered" evidence="1">
    <location>
        <begin position="138"/>
        <end position="158"/>
    </location>
</feature>
<evidence type="ECO:0000313" key="5">
    <source>
        <dbReference type="Proteomes" id="UP000017836"/>
    </source>
</evidence>
<keyword evidence="3" id="KW-0732">Signal</keyword>
<dbReference type="OrthoDB" id="342730at2759"/>
<name>W1NVX8_AMBTC</name>
<feature type="transmembrane region" description="Helical" evidence="2">
    <location>
        <begin position="205"/>
        <end position="231"/>
    </location>
</feature>
<dbReference type="OMA" id="PNNHGET"/>
<keyword evidence="2" id="KW-1133">Transmembrane helix</keyword>
<reference evidence="5" key="1">
    <citation type="journal article" date="2013" name="Science">
        <title>The Amborella genome and the evolution of flowering plants.</title>
        <authorList>
            <consortium name="Amborella Genome Project"/>
        </authorList>
    </citation>
    <scope>NUCLEOTIDE SEQUENCE [LARGE SCALE GENOMIC DNA]</scope>
</reference>
<feature type="region of interest" description="Disordered" evidence="1">
    <location>
        <begin position="247"/>
        <end position="274"/>
    </location>
</feature>
<evidence type="ECO:0000256" key="2">
    <source>
        <dbReference type="SAM" id="Phobius"/>
    </source>
</evidence>
<dbReference type="PANTHER" id="PTHR13833:SF71">
    <property type="entry name" value="NHL DOMAIN-CONTAINING PROTEIN"/>
    <property type="match status" value="1"/>
</dbReference>
<dbReference type="PANTHER" id="PTHR13833">
    <property type="match status" value="1"/>
</dbReference>
<dbReference type="eggNOG" id="ENOG502QQTE">
    <property type="taxonomic scope" value="Eukaryota"/>
</dbReference>
<proteinExistence type="predicted"/>
<dbReference type="Gramene" id="ERM99493">
    <property type="protein sequence ID" value="ERM99493"/>
    <property type="gene ID" value="AMTR_s00088p00024650"/>
</dbReference>
<gene>
    <name evidence="4" type="ORF">AMTR_s00088p00024650</name>
</gene>
<protein>
    <submittedName>
        <fullName evidence="4">Uncharacterized protein</fullName>
    </submittedName>
</protein>
<feature type="signal peptide" evidence="3">
    <location>
        <begin position="1"/>
        <end position="23"/>
    </location>
</feature>
<dbReference type="Proteomes" id="UP000017836">
    <property type="component" value="Unassembled WGS sequence"/>
</dbReference>
<keyword evidence="2" id="KW-0812">Transmembrane</keyword>
<accession>W1NVX8</accession>
<keyword evidence="2" id="KW-0472">Membrane</keyword>
<dbReference type="SUPFAM" id="SSF101898">
    <property type="entry name" value="NHL repeat"/>
    <property type="match status" value="1"/>
</dbReference>
<keyword evidence="5" id="KW-1185">Reference proteome</keyword>
<dbReference type="InterPro" id="IPR011042">
    <property type="entry name" value="6-blade_b-propeller_TolB-like"/>
</dbReference>
<dbReference type="AlphaFoldDB" id="W1NVX8"/>
<organism evidence="4 5">
    <name type="scientific">Amborella trichopoda</name>
    <dbReference type="NCBI Taxonomy" id="13333"/>
    <lineage>
        <taxon>Eukaryota</taxon>
        <taxon>Viridiplantae</taxon>
        <taxon>Streptophyta</taxon>
        <taxon>Embryophyta</taxon>
        <taxon>Tracheophyta</taxon>
        <taxon>Spermatophyta</taxon>
        <taxon>Magnoliopsida</taxon>
        <taxon>Amborellales</taxon>
        <taxon>Amborellaceae</taxon>
        <taxon>Amborella</taxon>
    </lineage>
</organism>
<dbReference type="EMBL" id="KI394998">
    <property type="protein sequence ID" value="ERM99493.1"/>
    <property type="molecule type" value="Genomic_DNA"/>
</dbReference>
<evidence type="ECO:0000313" key="4">
    <source>
        <dbReference type="EMBL" id="ERM99493.1"/>
    </source>
</evidence>
<dbReference type="Gene3D" id="2.120.10.30">
    <property type="entry name" value="TolB, C-terminal domain"/>
    <property type="match status" value="1"/>
</dbReference>
<sequence length="274" mass="29606">MASSLPFSLLTLLFVITAIPCFSEVIFEEGYTVETVLDFNNKKIEDREIFPFSLQPLPQGLVLLDSVKSAFFTIALPLSLESDVRLLSGDGKEGFSDGDLGTAEFNHPRSFAVDSVGNIYVAQRSDNTIRKISKKGVTTIAGGSGSPPKPGHADGPGQNATFSNDFDLVFIPNMCSLLVSDKASRLVRQINLKPEDCAQPTQSELGMASISIIAAICLMCLLIGLIAGFMARRFIVSHTGRAHSPLVQQDMEALPNPTGESSTDNLLRHQKRSC</sequence>